<evidence type="ECO:0000313" key="2">
    <source>
        <dbReference type="EMBL" id="SFK17085.1"/>
    </source>
</evidence>
<dbReference type="SUPFAM" id="SSF58100">
    <property type="entry name" value="Bacterial hemolysins"/>
    <property type="match status" value="1"/>
</dbReference>
<keyword evidence="3" id="KW-1185">Reference proteome</keyword>
<dbReference type="AlphaFoldDB" id="A0A662Z9Z3"/>
<protein>
    <recommendedName>
        <fullName evidence="4">GrpE protein</fullName>
    </recommendedName>
</protein>
<dbReference type="OrthoDB" id="7054487at2"/>
<evidence type="ECO:0000313" key="3">
    <source>
        <dbReference type="Proteomes" id="UP000243374"/>
    </source>
</evidence>
<proteinExistence type="predicted"/>
<keyword evidence="1" id="KW-0812">Transmembrane</keyword>
<organism evidence="2 3">
    <name type="scientific">Succinivibrio dextrinosolvens</name>
    <dbReference type="NCBI Taxonomy" id="83771"/>
    <lineage>
        <taxon>Bacteria</taxon>
        <taxon>Pseudomonadati</taxon>
        <taxon>Pseudomonadota</taxon>
        <taxon>Gammaproteobacteria</taxon>
        <taxon>Aeromonadales</taxon>
        <taxon>Succinivibrionaceae</taxon>
        <taxon>Succinivibrio</taxon>
    </lineage>
</organism>
<dbReference type="Proteomes" id="UP000243374">
    <property type="component" value="Unassembled WGS sequence"/>
</dbReference>
<keyword evidence="1" id="KW-0472">Membrane</keyword>
<keyword evidence="1" id="KW-1133">Transmembrane helix</keyword>
<dbReference type="EMBL" id="FOSF01000032">
    <property type="protein sequence ID" value="SFK17085.1"/>
    <property type="molecule type" value="Genomic_DNA"/>
</dbReference>
<evidence type="ECO:0000256" key="1">
    <source>
        <dbReference type="SAM" id="Phobius"/>
    </source>
</evidence>
<dbReference type="RefSeq" id="WP_074840909.1">
    <property type="nucleotide sequence ID" value="NZ_CP047056.1"/>
</dbReference>
<feature type="transmembrane region" description="Helical" evidence="1">
    <location>
        <begin position="191"/>
        <end position="220"/>
    </location>
</feature>
<reference evidence="2 3" key="1">
    <citation type="submission" date="2016-10" db="EMBL/GenBank/DDBJ databases">
        <authorList>
            <person name="Varghese N."/>
            <person name="Submissions S."/>
        </authorList>
    </citation>
    <scope>NUCLEOTIDE SEQUENCE [LARGE SCALE GENOMIC DNA]</scope>
    <source>
        <strain evidence="2 3">22B</strain>
    </source>
</reference>
<sequence>MNLRYFLIILYFLVISAVKAEEPYVNDMSAGTSISGPTDEQEAMFSPSSAFEGYVNKYVSSAMSKELVKNERSIRSLSAQVAKLKSDLATSNGQFDANLKKQREDLQRCVNILSEFKKNIDTNYLYIKGIKNELLKMGVSIEDSQKNISQTSSDLQSKIDNNRSEFNLLSEQIDGKVSKRLEDSSAFESKVYGYTSVAVILIVLCVLGVIASIVCCAMLLKKLLAVQEKCRKLEENLSHSHQKVSIPVSALRETKVEAPAPDHSLMLKLADDVAIMETNLSGLNKEQDGYEQLKQSIDSLKKTALDSGYEFIGYIGQEYHPNMPCDADFIHDENIEQGKSVISAMIKMQVNYQGQMIQKPRFVVRQNLGY</sequence>
<name>A0A662Z9Z3_9GAMM</name>
<gene>
    <name evidence="2" type="ORF">SAMN04487865_103225</name>
</gene>
<evidence type="ECO:0008006" key="4">
    <source>
        <dbReference type="Google" id="ProtNLM"/>
    </source>
</evidence>
<accession>A0A662Z9Z3</accession>